<protein>
    <submittedName>
        <fullName evidence="2">T9SS type A sorting domain-containing protein</fullName>
    </submittedName>
</protein>
<sequence length="93" mass="10517">MKPHFYFLALLLLLLTQTLPAWAQPTPADATLTLRQPADTQLTLYNAQDRAMYRGKASAQPAQVDTRAWPAGLYYLHTGTGRTSQRHQLQIQH</sequence>
<proteinExistence type="predicted"/>
<accession>A0ABY7PND4</accession>
<reference evidence="2 3" key="1">
    <citation type="journal article" date="2011" name="Int. J. Syst. Evol. Microbiol.">
        <title>Hymenobacter yonginensis sp. nov., isolated from a mesotrophic artificial lake.</title>
        <authorList>
            <person name="Joung Y."/>
            <person name="Cho S.H."/>
            <person name="Kim H."/>
            <person name="Kim S.B."/>
            <person name="Joh K."/>
        </authorList>
    </citation>
    <scope>NUCLEOTIDE SEQUENCE [LARGE SCALE GENOMIC DNA]</scope>
    <source>
        <strain evidence="2 3">KCTC 22745</strain>
    </source>
</reference>
<name>A0ABY7PND4_9BACT</name>
<dbReference type="InterPro" id="IPR026444">
    <property type="entry name" value="Secre_tail"/>
</dbReference>
<dbReference type="EMBL" id="CP115396">
    <property type="protein sequence ID" value="WBO84281.1"/>
    <property type="molecule type" value="Genomic_DNA"/>
</dbReference>
<feature type="chain" id="PRO_5046801370" evidence="1">
    <location>
        <begin position="24"/>
        <end position="93"/>
    </location>
</feature>
<evidence type="ECO:0000313" key="2">
    <source>
        <dbReference type="EMBL" id="WBO84281.1"/>
    </source>
</evidence>
<keyword evidence="1" id="KW-0732">Signal</keyword>
<evidence type="ECO:0000256" key="1">
    <source>
        <dbReference type="SAM" id="SignalP"/>
    </source>
</evidence>
<gene>
    <name evidence="2" type="ORF">O9Z63_18155</name>
</gene>
<feature type="signal peptide" evidence="1">
    <location>
        <begin position="1"/>
        <end position="23"/>
    </location>
</feature>
<organism evidence="2 3">
    <name type="scientific">Hymenobacter yonginensis</name>
    <dbReference type="NCBI Taxonomy" id="748197"/>
    <lineage>
        <taxon>Bacteria</taxon>
        <taxon>Pseudomonadati</taxon>
        <taxon>Bacteroidota</taxon>
        <taxon>Cytophagia</taxon>
        <taxon>Cytophagales</taxon>
        <taxon>Hymenobacteraceae</taxon>
        <taxon>Hymenobacter</taxon>
    </lineage>
</organism>
<dbReference type="NCBIfam" id="TIGR04183">
    <property type="entry name" value="Por_Secre_tail"/>
    <property type="match status" value="1"/>
</dbReference>
<keyword evidence="3" id="KW-1185">Reference proteome</keyword>
<evidence type="ECO:0000313" key="3">
    <source>
        <dbReference type="Proteomes" id="UP001211872"/>
    </source>
</evidence>
<dbReference type="RefSeq" id="WP_270126795.1">
    <property type="nucleotide sequence ID" value="NZ_CP115396.1"/>
</dbReference>
<dbReference type="Proteomes" id="UP001211872">
    <property type="component" value="Chromosome"/>
</dbReference>